<proteinExistence type="predicted"/>
<dbReference type="EMBL" id="BSFJ01000001">
    <property type="protein sequence ID" value="GLK70073.1"/>
    <property type="molecule type" value="Genomic_DNA"/>
</dbReference>
<reference evidence="2" key="1">
    <citation type="journal article" date="2014" name="Int. J. Syst. Evol. Microbiol.">
        <title>Complete genome sequence of Corynebacterium casei LMG S-19264T (=DSM 44701T), isolated from a smear-ripened cheese.</title>
        <authorList>
            <consortium name="US DOE Joint Genome Institute (JGI-PGF)"/>
            <person name="Walter F."/>
            <person name="Albersmeier A."/>
            <person name="Kalinowski J."/>
            <person name="Ruckert C."/>
        </authorList>
    </citation>
    <scope>NUCLEOTIDE SEQUENCE</scope>
    <source>
        <strain evidence="2">VKM B-2484</strain>
    </source>
</reference>
<keyword evidence="1" id="KW-0812">Transmembrane</keyword>
<dbReference type="RefSeq" id="WP_213375785.1">
    <property type="nucleotide sequence ID" value="NZ_BSFJ01000001.1"/>
</dbReference>
<evidence type="ECO:0000313" key="3">
    <source>
        <dbReference type="Proteomes" id="UP001143370"/>
    </source>
</evidence>
<keyword evidence="1" id="KW-0472">Membrane</keyword>
<evidence type="ECO:0000256" key="1">
    <source>
        <dbReference type="SAM" id="Phobius"/>
    </source>
</evidence>
<keyword evidence="3" id="KW-1185">Reference proteome</keyword>
<reference evidence="2" key="2">
    <citation type="submission" date="2023-01" db="EMBL/GenBank/DDBJ databases">
        <authorList>
            <person name="Sun Q."/>
            <person name="Evtushenko L."/>
        </authorList>
    </citation>
    <scope>NUCLEOTIDE SEQUENCE</scope>
    <source>
        <strain evidence="2">VKM B-2484</strain>
    </source>
</reference>
<accession>A0A9W6J685</accession>
<feature type="transmembrane region" description="Helical" evidence="1">
    <location>
        <begin position="6"/>
        <end position="25"/>
    </location>
</feature>
<dbReference type="AlphaFoldDB" id="A0A9W6J685"/>
<protein>
    <submittedName>
        <fullName evidence="2">Uncharacterized protein</fullName>
    </submittedName>
</protein>
<gene>
    <name evidence="2" type="ORF">GCM10017643_01880</name>
</gene>
<name>A0A9W6J685_9HYPH</name>
<evidence type="ECO:0000313" key="2">
    <source>
        <dbReference type="EMBL" id="GLK70073.1"/>
    </source>
</evidence>
<comment type="caution">
    <text evidence="2">The sequence shown here is derived from an EMBL/GenBank/DDBJ whole genome shotgun (WGS) entry which is preliminary data.</text>
</comment>
<organism evidence="2 3">
    <name type="scientific">Ancylobacter dichloromethanicus</name>
    <dbReference type="NCBI Taxonomy" id="518825"/>
    <lineage>
        <taxon>Bacteria</taxon>
        <taxon>Pseudomonadati</taxon>
        <taxon>Pseudomonadota</taxon>
        <taxon>Alphaproteobacteria</taxon>
        <taxon>Hyphomicrobiales</taxon>
        <taxon>Xanthobacteraceae</taxon>
        <taxon>Ancylobacter</taxon>
    </lineage>
</organism>
<dbReference type="Proteomes" id="UP001143370">
    <property type="component" value="Unassembled WGS sequence"/>
</dbReference>
<sequence length="93" mass="10109">MTFSPAEALLFVALVVTSGCVVMMYRKLKQFSHVGLTYRLALHDSAAALAEARDAVALLNDDSRALLADLSVKIHQAEDLVGRLERAGVPRSR</sequence>
<keyword evidence="1" id="KW-1133">Transmembrane helix</keyword>